<evidence type="ECO:0000313" key="4">
    <source>
        <dbReference type="RefSeq" id="XP_021840181.1"/>
    </source>
</evidence>
<feature type="region of interest" description="Disordered" evidence="2">
    <location>
        <begin position="105"/>
        <end position="173"/>
    </location>
</feature>
<keyword evidence="1" id="KW-0175">Coiled coil</keyword>
<sequence>MIMNPNVVVLSDHIISGVKIEEENVANFDGVFDEGLDDSGIKSSEQEQRCREIELEIQNKERNLVTIISKIRVLGGEKLRVEEEIKGLKEKKAVLIGAKGNAPIIMTPKNKRKRGEGDDDDSLPISRFPIRNIARGSSQRAGPLNPTPPRRLFKLENNDGEGGEGDDDVIPKNRVFKRVAKESESDDDDHPLLFSRQLRMRNIARESSKRAEPLNPTRPKRILKLENNDGMGEDGTPTRRGFKRVDRESGSDDDVSLPISQLLSRKIARESSQRSESLNPTRPRRIFKFENNDGEGEDGDESDDDIKPTRRGFKRVPRENESDDDDDCLPICQLLSRNIARASSQCASPLNPTRPRRRLVKCGQDELKDKPQKIGNVADDHESSEDESESSDRSLGSFIVDDSDCEDVKDDLSKEVSGDDDSDDDFDEEVSDNDLNFKDILSRLQSRRHPDSKWVSEADMLSDFGKNPELCMKAVCALYRLQTNEEKVCKASIVHNGRGFSTSDATRGTFLGEFLTDGVPNGNGEMVKTVEELQEYHPSGVEDCRSLANHYSKQLFKIYESGDDPYFL</sequence>
<name>A0A9R0I021_SPIOL</name>
<keyword evidence="3" id="KW-1185">Reference proteome</keyword>
<dbReference type="GeneID" id="110780054"/>
<feature type="region of interest" description="Disordered" evidence="2">
    <location>
        <begin position="204"/>
        <end position="328"/>
    </location>
</feature>
<organism evidence="3 4">
    <name type="scientific">Spinacia oleracea</name>
    <name type="common">Spinach</name>
    <dbReference type="NCBI Taxonomy" id="3562"/>
    <lineage>
        <taxon>Eukaryota</taxon>
        <taxon>Viridiplantae</taxon>
        <taxon>Streptophyta</taxon>
        <taxon>Embryophyta</taxon>
        <taxon>Tracheophyta</taxon>
        <taxon>Spermatophyta</taxon>
        <taxon>Magnoliopsida</taxon>
        <taxon>eudicotyledons</taxon>
        <taxon>Gunneridae</taxon>
        <taxon>Pentapetalae</taxon>
        <taxon>Caryophyllales</taxon>
        <taxon>Chenopodiaceae</taxon>
        <taxon>Chenopodioideae</taxon>
        <taxon>Anserineae</taxon>
        <taxon>Spinacia</taxon>
    </lineage>
</organism>
<evidence type="ECO:0000256" key="2">
    <source>
        <dbReference type="SAM" id="MobiDB-lite"/>
    </source>
</evidence>
<proteinExistence type="predicted"/>
<dbReference type="Proteomes" id="UP000813463">
    <property type="component" value="Chromosome 3"/>
</dbReference>
<feature type="region of interest" description="Disordered" evidence="2">
    <location>
        <begin position="363"/>
        <end position="431"/>
    </location>
</feature>
<feature type="compositionally biased region" description="Acidic residues" evidence="2">
    <location>
        <begin position="292"/>
        <end position="304"/>
    </location>
</feature>
<dbReference type="PANTHER" id="PTHR34380:SF1">
    <property type="entry name" value="OS01G0221300 PROTEIN"/>
    <property type="match status" value="1"/>
</dbReference>
<reference evidence="4" key="2">
    <citation type="submission" date="2025-08" db="UniProtKB">
        <authorList>
            <consortium name="RefSeq"/>
        </authorList>
    </citation>
    <scope>IDENTIFICATION</scope>
    <source>
        <tissue evidence="4">Leaf</tissue>
    </source>
</reference>
<gene>
    <name evidence="4" type="primary">LOC110780054</name>
</gene>
<evidence type="ECO:0000313" key="3">
    <source>
        <dbReference type="Proteomes" id="UP000813463"/>
    </source>
</evidence>
<accession>A0A9R0I021</accession>
<feature type="coiled-coil region" evidence="1">
    <location>
        <begin position="43"/>
        <end position="91"/>
    </location>
</feature>
<dbReference type="PANTHER" id="PTHR34380">
    <property type="entry name" value="BNAA03G12380D PROTEIN"/>
    <property type="match status" value="1"/>
</dbReference>
<dbReference type="AlphaFoldDB" id="A0A9R0I021"/>
<reference evidence="3" key="1">
    <citation type="journal article" date="2021" name="Nat. Commun.">
        <title>Genomic analyses provide insights into spinach domestication and the genetic basis of agronomic traits.</title>
        <authorList>
            <person name="Cai X."/>
            <person name="Sun X."/>
            <person name="Xu C."/>
            <person name="Sun H."/>
            <person name="Wang X."/>
            <person name="Ge C."/>
            <person name="Zhang Z."/>
            <person name="Wang Q."/>
            <person name="Fei Z."/>
            <person name="Jiao C."/>
            <person name="Wang Q."/>
        </authorList>
    </citation>
    <scope>NUCLEOTIDE SEQUENCE [LARGE SCALE GENOMIC DNA]</scope>
    <source>
        <strain evidence="3">cv. Varoflay</strain>
    </source>
</reference>
<dbReference type="RefSeq" id="XP_021840181.1">
    <property type="nucleotide sequence ID" value="XM_021984489.2"/>
</dbReference>
<dbReference type="KEGG" id="soe:110780054"/>
<dbReference type="OrthoDB" id="1899721at2759"/>
<feature type="compositionally biased region" description="Basic and acidic residues" evidence="2">
    <location>
        <begin position="363"/>
        <end position="372"/>
    </location>
</feature>
<feature type="compositionally biased region" description="Acidic residues" evidence="2">
    <location>
        <begin position="418"/>
        <end position="431"/>
    </location>
</feature>
<evidence type="ECO:0000256" key="1">
    <source>
        <dbReference type="SAM" id="Coils"/>
    </source>
</evidence>
<protein>
    <submittedName>
        <fullName evidence="4">Uncharacterized protein</fullName>
    </submittedName>
</protein>
<feature type="compositionally biased region" description="Acidic residues" evidence="2">
    <location>
        <begin position="158"/>
        <end position="168"/>
    </location>
</feature>